<feature type="region of interest" description="Disordered" evidence="5">
    <location>
        <begin position="304"/>
        <end position="325"/>
    </location>
</feature>
<evidence type="ECO:0000256" key="1">
    <source>
        <dbReference type="ARBA" id="ARBA00009437"/>
    </source>
</evidence>
<dbReference type="Pfam" id="PF03466">
    <property type="entry name" value="LysR_substrate"/>
    <property type="match status" value="1"/>
</dbReference>
<dbReference type="PANTHER" id="PTHR30537">
    <property type="entry name" value="HTH-TYPE TRANSCRIPTIONAL REGULATOR"/>
    <property type="match status" value="1"/>
</dbReference>
<dbReference type="InterPro" id="IPR036388">
    <property type="entry name" value="WH-like_DNA-bd_sf"/>
</dbReference>
<dbReference type="CDD" id="cd08475">
    <property type="entry name" value="PBP2_CrgA_like_6"/>
    <property type="match status" value="1"/>
</dbReference>
<dbReference type="Proteomes" id="UP000269115">
    <property type="component" value="Unassembled WGS sequence"/>
</dbReference>
<keyword evidence="3" id="KW-0238">DNA-binding</keyword>
<sequence>MYSSERLKGIDVFVCVADLGSFKAAAERLNLTGSAVSKSVARLEARLHTRLLARTTRRVALTEAGAAFYRTCTGVLAELEEAELALSTQDAEPRGRVRIDLPAAFGRLHGLPAILACVREHALLMPHVTFSDRFVDPVEAGIDLFVRIGGPQSWPAAVGHHYLGSQRVVFCAAPAYLERHGEPGNELELERHSCIVYGLNDGMVGPWHFPTARPGHTERRIMPARMAVGDAEGQVAAVLAGHGIAQLPTWLIRRQLEDGGLVQVLAPLATDGLPIHLAWLKSRQAQPKVATLLTHLRQCLSGDGFEPPSPSSCGNASRSRANVSR</sequence>
<proteinExistence type="inferred from homology"/>
<dbReference type="RefSeq" id="WP_123752449.1">
    <property type="nucleotide sequence ID" value="NZ_RJUR01000011.1"/>
</dbReference>
<reference evidence="7 8" key="1">
    <citation type="submission" date="2018-11" db="EMBL/GenBank/DDBJ databases">
        <title>Genomic analyses of the natural microbiome of Caenorhabditis elegans.</title>
        <authorList>
            <person name="Samuel B."/>
        </authorList>
    </citation>
    <scope>NUCLEOTIDE SEQUENCE [LARGE SCALE GENOMIC DNA]</scope>
    <source>
        <strain evidence="7 8">BIGb0473</strain>
    </source>
</reference>
<dbReference type="SUPFAM" id="SSF53850">
    <property type="entry name" value="Periplasmic binding protein-like II"/>
    <property type="match status" value="1"/>
</dbReference>
<evidence type="ECO:0000256" key="4">
    <source>
        <dbReference type="ARBA" id="ARBA00023163"/>
    </source>
</evidence>
<evidence type="ECO:0000256" key="5">
    <source>
        <dbReference type="SAM" id="MobiDB-lite"/>
    </source>
</evidence>
<accession>A0A9X8HL45</accession>
<comment type="similarity">
    <text evidence="1">Belongs to the LysR transcriptional regulatory family.</text>
</comment>
<keyword evidence="4" id="KW-0804">Transcription</keyword>
<dbReference type="InterPro" id="IPR000847">
    <property type="entry name" value="LysR_HTH_N"/>
</dbReference>
<name>A0A9X8HL45_PSEPU</name>
<dbReference type="FunFam" id="1.10.10.10:FF:000001">
    <property type="entry name" value="LysR family transcriptional regulator"/>
    <property type="match status" value="1"/>
</dbReference>
<dbReference type="Pfam" id="PF00126">
    <property type="entry name" value="HTH_1"/>
    <property type="match status" value="1"/>
</dbReference>
<dbReference type="EMBL" id="RJUR01000011">
    <property type="protein sequence ID" value="ROQ53152.1"/>
    <property type="molecule type" value="Genomic_DNA"/>
</dbReference>
<dbReference type="GO" id="GO:0006351">
    <property type="term" value="P:DNA-templated transcription"/>
    <property type="evidence" value="ECO:0007669"/>
    <property type="project" value="TreeGrafter"/>
</dbReference>
<protein>
    <submittedName>
        <fullName evidence="7">LysR family transcriptional regulator</fullName>
    </submittedName>
</protein>
<evidence type="ECO:0000256" key="3">
    <source>
        <dbReference type="ARBA" id="ARBA00023125"/>
    </source>
</evidence>
<dbReference type="InterPro" id="IPR036390">
    <property type="entry name" value="WH_DNA-bd_sf"/>
</dbReference>
<dbReference type="AlphaFoldDB" id="A0A9X8HL45"/>
<dbReference type="SUPFAM" id="SSF46785">
    <property type="entry name" value="Winged helix' DNA-binding domain"/>
    <property type="match status" value="1"/>
</dbReference>
<dbReference type="GO" id="GO:0003700">
    <property type="term" value="F:DNA-binding transcription factor activity"/>
    <property type="evidence" value="ECO:0007669"/>
    <property type="project" value="InterPro"/>
</dbReference>
<dbReference type="PROSITE" id="PS50931">
    <property type="entry name" value="HTH_LYSR"/>
    <property type="match status" value="1"/>
</dbReference>
<organism evidence="7 8">
    <name type="scientific">Pseudomonas putida</name>
    <name type="common">Arthrobacter siderocapsulatus</name>
    <dbReference type="NCBI Taxonomy" id="303"/>
    <lineage>
        <taxon>Bacteria</taxon>
        <taxon>Pseudomonadati</taxon>
        <taxon>Pseudomonadota</taxon>
        <taxon>Gammaproteobacteria</taxon>
        <taxon>Pseudomonadales</taxon>
        <taxon>Pseudomonadaceae</taxon>
        <taxon>Pseudomonas</taxon>
    </lineage>
</organism>
<gene>
    <name evidence="7" type="ORF">EDF85_0905</name>
</gene>
<dbReference type="GO" id="GO:0043565">
    <property type="term" value="F:sequence-specific DNA binding"/>
    <property type="evidence" value="ECO:0007669"/>
    <property type="project" value="TreeGrafter"/>
</dbReference>
<evidence type="ECO:0000259" key="6">
    <source>
        <dbReference type="PROSITE" id="PS50931"/>
    </source>
</evidence>
<feature type="compositionally biased region" description="Polar residues" evidence="5">
    <location>
        <begin position="311"/>
        <end position="325"/>
    </location>
</feature>
<dbReference type="InterPro" id="IPR058163">
    <property type="entry name" value="LysR-type_TF_proteobact-type"/>
</dbReference>
<keyword evidence="2" id="KW-0805">Transcription regulation</keyword>
<evidence type="ECO:0000313" key="7">
    <source>
        <dbReference type="EMBL" id="ROQ53152.1"/>
    </source>
</evidence>
<feature type="domain" description="HTH lysR-type" evidence="6">
    <location>
        <begin position="5"/>
        <end position="62"/>
    </location>
</feature>
<comment type="caution">
    <text evidence="7">The sequence shown here is derived from an EMBL/GenBank/DDBJ whole genome shotgun (WGS) entry which is preliminary data.</text>
</comment>
<evidence type="ECO:0000313" key="8">
    <source>
        <dbReference type="Proteomes" id="UP000269115"/>
    </source>
</evidence>
<evidence type="ECO:0000256" key="2">
    <source>
        <dbReference type="ARBA" id="ARBA00023015"/>
    </source>
</evidence>
<dbReference type="Gene3D" id="3.40.190.290">
    <property type="match status" value="1"/>
</dbReference>
<dbReference type="PANTHER" id="PTHR30537:SF72">
    <property type="entry name" value="LYSR FAMILY TRANSCRIPTIONAL REGULATOR"/>
    <property type="match status" value="1"/>
</dbReference>
<dbReference type="Gene3D" id="1.10.10.10">
    <property type="entry name" value="Winged helix-like DNA-binding domain superfamily/Winged helix DNA-binding domain"/>
    <property type="match status" value="1"/>
</dbReference>
<dbReference type="InterPro" id="IPR005119">
    <property type="entry name" value="LysR_subst-bd"/>
</dbReference>